<dbReference type="Proteomes" id="UP000001861">
    <property type="component" value="Unassembled WGS sequence"/>
</dbReference>
<dbReference type="GeneID" id="6012529"/>
<accession>A8NSD8</accession>
<evidence type="ECO:0000313" key="2">
    <source>
        <dbReference type="Proteomes" id="UP000001861"/>
    </source>
</evidence>
<comment type="caution">
    <text evidence="1">The sequence shown here is derived from an EMBL/GenBank/DDBJ whole genome shotgun (WGS) entry which is preliminary data.</text>
</comment>
<dbReference type="InterPro" id="IPR032675">
    <property type="entry name" value="LRR_dom_sf"/>
</dbReference>
<protein>
    <recommendedName>
        <fullName evidence="3">F-box domain-containing protein</fullName>
    </recommendedName>
</protein>
<keyword evidence="2" id="KW-1185">Reference proteome</keyword>
<gene>
    <name evidence="1" type="ORF">CC1G_04982</name>
</gene>
<dbReference type="VEuPathDB" id="FungiDB:CC1G_04982"/>
<name>A8NSD8_COPC7</name>
<dbReference type="InParanoid" id="A8NSD8"/>
<proteinExistence type="predicted"/>
<dbReference type="Gene3D" id="3.80.10.10">
    <property type="entry name" value="Ribonuclease Inhibitor"/>
    <property type="match status" value="1"/>
</dbReference>
<dbReference type="EMBL" id="AACS02000008">
    <property type="protein sequence ID" value="EAU85765.1"/>
    <property type="molecule type" value="Genomic_DNA"/>
</dbReference>
<reference evidence="1 2" key="1">
    <citation type="journal article" date="2010" name="Proc. Natl. Acad. Sci. U.S.A.">
        <title>Insights into evolution of multicellular fungi from the assembled chromosomes of the mushroom Coprinopsis cinerea (Coprinus cinereus).</title>
        <authorList>
            <person name="Stajich J.E."/>
            <person name="Wilke S.K."/>
            <person name="Ahren D."/>
            <person name="Au C.H."/>
            <person name="Birren B.W."/>
            <person name="Borodovsky M."/>
            <person name="Burns C."/>
            <person name="Canback B."/>
            <person name="Casselton L.A."/>
            <person name="Cheng C.K."/>
            <person name="Deng J."/>
            <person name="Dietrich F.S."/>
            <person name="Fargo D.C."/>
            <person name="Farman M.L."/>
            <person name="Gathman A.C."/>
            <person name="Goldberg J."/>
            <person name="Guigo R."/>
            <person name="Hoegger P.J."/>
            <person name="Hooker J.B."/>
            <person name="Huggins A."/>
            <person name="James T.Y."/>
            <person name="Kamada T."/>
            <person name="Kilaru S."/>
            <person name="Kodira C."/>
            <person name="Kues U."/>
            <person name="Kupfer D."/>
            <person name="Kwan H.S."/>
            <person name="Lomsadze A."/>
            <person name="Li W."/>
            <person name="Lilly W.W."/>
            <person name="Ma L.J."/>
            <person name="Mackey A.J."/>
            <person name="Manning G."/>
            <person name="Martin F."/>
            <person name="Muraguchi H."/>
            <person name="Natvig D.O."/>
            <person name="Palmerini H."/>
            <person name="Ramesh M.A."/>
            <person name="Rehmeyer C.J."/>
            <person name="Roe B.A."/>
            <person name="Shenoy N."/>
            <person name="Stanke M."/>
            <person name="Ter-Hovhannisyan V."/>
            <person name="Tunlid A."/>
            <person name="Velagapudi R."/>
            <person name="Vision T.J."/>
            <person name="Zeng Q."/>
            <person name="Zolan M.E."/>
            <person name="Pukkila P.J."/>
        </authorList>
    </citation>
    <scope>NUCLEOTIDE SEQUENCE [LARGE SCALE GENOMIC DNA]</scope>
    <source>
        <strain evidence="2">Okayama-7 / 130 / ATCC MYA-4618 / FGSC 9003</strain>
    </source>
</reference>
<organism evidence="1 2">
    <name type="scientific">Coprinopsis cinerea (strain Okayama-7 / 130 / ATCC MYA-4618 / FGSC 9003)</name>
    <name type="common">Inky cap fungus</name>
    <name type="synonym">Hormographiella aspergillata</name>
    <dbReference type="NCBI Taxonomy" id="240176"/>
    <lineage>
        <taxon>Eukaryota</taxon>
        <taxon>Fungi</taxon>
        <taxon>Dikarya</taxon>
        <taxon>Basidiomycota</taxon>
        <taxon>Agaricomycotina</taxon>
        <taxon>Agaricomycetes</taxon>
        <taxon>Agaricomycetidae</taxon>
        <taxon>Agaricales</taxon>
        <taxon>Agaricineae</taxon>
        <taxon>Psathyrellaceae</taxon>
        <taxon>Coprinopsis</taxon>
    </lineage>
</organism>
<dbReference type="AlphaFoldDB" id="A8NSD8"/>
<dbReference type="RefSeq" id="XP_001835989.1">
    <property type="nucleotide sequence ID" value="XM_001835937.1"/>
</dbReference>
<dbReference type="KEGG" id="cci:CC1G_04982"/>
<dbReference type="OMA" id="VTEIATH"/>
<dbReference type="SUPFAM" id="SSF52047">
    <property type="entry name" value="RNI-like"/>
    <property type="match status" value="1"/>
</dbReference>
<dbReference type="OrthoDB" id="2745898at2759"/>
<evidence type="ECO:0008006" key="3">
    <source>
        <dbReference type="Google" id="ProtNLM"/>
    </source>
</evidence>
<evidence type="ECO:0000313" key="1">
    <source>
        <dbReference type="EMBL" id="EAU85765.1"/>
    </source>
</evidence>
<sequence length="421" mass="48029">MVTEIATHVDNDPVPFRCLETLKACSLVCRAFHNEFSKRVASQIHVRDTVPEDDSDDEDELEAPRRCLHLPTLERFKDYIEQNPHFADQVRVFKVTLHVHWQKLTAGTSFNYVLPATLDLLAQILPLLPRLQHFWLQASNSIHWDEFEPLQSTIQNFCMKTPITRLTVGSSIKDVPSFQITHNPKLMYLTLDNISIEPHLEGGIVQPQVSLVELDIDSSWIYSDLPNFYPQALADLRRFRFSSNRFNVDSVQTILSKAGPALQEFECKGCCNTQVGADAEELAESMGPFDFSSNTQLREIHFRYFTMHGRLTDFGPRMCTSLESLSGSTSKVERITLEFAVTNEDALVNVLDFANWTAIERVMQTPSAFPSLRSFNIVLSGLRTFPICDKVSIPTLRTQVRRLFPQFHDSRKVAFKVRTSA</sequence>